<proteinExistence type="predicted"/>
<sequence length="251" mass="25774">DIQSQENWMQSDETFLDVLIKVSDPAYKPGTPVAQSDTSAGPLSPNQAIDLVYLPAKVRNEIIGFIADNENTVAVVMSDPYQQTLGPGTGHHFDYWRDADPAGGKALTSSQYAAAWLTHLARQAEMGQPAADASAAALVASSDSAADPSDTASTTSTTSIVTKDLLSSTDSSTAPTTTSSAVPTAAPLAPTVAVVTPDTSAAFSEEPSPSAAVAATDTPSTQQEVPTTVEVAEPEATTIPTTTTVPPSPVQ</sequence>
<reference evidence="2" key="1">
    <citation type="submission" date="2023-10" db="EMBL/GenBank/DDBJ databases">
        <title>Development of a sustainable strategy for remediation of hydrocarbon-contaminated territories based on the waste exchange concept.</title>
        <authorList>
            <person name="Krivoruchko A."/>
        </authorList>
    </citation>
    <scope>NUCLEOTIDE SEQUENCE</scope>
    <source>
        <strain evidence="2">IEGM 68</strain>
    </source>
</reference>
<feature type="compositionally biased region" description="Low complexity" evidence="1">
    <location>
        <begin position="198"/>
        <end position="245"/>
    </location>
</feature>
<dbReference type="AlphaFoldDB" id="A0AAE4V5T0"/>
<feature type="region of interest" description="Disordered" evidence="1">
    <location>
        <begin position="198"/>
        <end position="251"/>
    </location>
</feature>
<evidence type="ECO:0000256" key="1">
    <source>
        <dbReference type="SAM" id="MobiDB-lite"/>
    </source>
</evidence>
<protein>
    <submittedName>
        <fullName evidence="2">Cutinase</fullName>
    </submittedName>
</protein>
<evidence type="ECO:0000313" key="2">
    <source>
        <dbReference type="EMBL" id="MDV7269203.1"/>
    </source>
</evidence>
<dbReference type="Proteomes" id="UP001185863">
    <property type="component" value="Unassembled WGS sequence"/>
</dbReference>
<name>A0AAE4V5T0_9NOCA</name>
<organism evidence="2 3">
    <name type="scientific">Rhodococcus oxybenzonivorans</name>
    <dbReference type="NCBI Taxonomy" id="1990687"/>
    <lineage>
        <taxon>Bacteria</taxon>
        <taxon>Bacillati</taxon>
        <taxon>Actinomycetota</taxon>
        <taxon>Actinomycetes</taxon>
        <taxon>Mycobacteriales</taxon>
        <taxon>Nocardiaceae</taxon>
        <taxon>Rhodococcus</taxon>
    </lineage>
</organism>
<dbReference type="EMBL" id="JAWLUP010000391">
    <property type="protein sequence ID" value="MDV7269203.1"/>
    <property type="molecule type" value="Genomic_DNA"/>
</dbReference>
<accession>A0AAE4V5T0</accession>
<gene>
    <name evidence="2" type="ORF">R4315_32310</name>
</gene>
<feature type="non-terminal residue" evidence="2">
    <location>
        <position position="1"/>
    </location>
</feature>
<comment type="caution">
    <text evidence="2">The sequence shown here is derived from an EMBL/GenBank/DDBJ whole genome shotgun (WGS) entry which is preliminary data.</text>
</comment>
<evidence type="ECO:0000313" key="3">
    <source>
        <dbReference type="Proteomes" id="UP001185863"/>
    </source>
</evidence>